<evidence type="ECO:0000313" key="4">
    <source>
        <dbReference type="Proteomes" id="UP000032414"/>
    </source>
</evidence>
<organism evidence="2 4">
    <name type="scientific">Legionella micdadei</name>
    <name type="common">Tatlockia micdadei</name>
    <dbReference type="NCBI Taxonomy" id="451"/>
    <lineage>
        <taxon>Bacteria</taxon>
        <taxon>Pseudomonadati</taxon>
        <taxon>Pseudomonadota</taxon>
        <taxon>Gammaproteobacteria</taxon>
        <taxon>Legionellales</taxon>
        <taxon>Legionellaceae</taxon>
        <taxon>Legionella</taxon>
    </lineage>
</organism>
<evidence type="ECO:0000313" key="5">
    <source>
        <dbReference type="Proteomes" id="UP000182998"/>
    </source>
</evidence>
<dbReference type="Pfam" id="PF13302">
    <property type="entry name" value="Acetyltransf_3"/>
    <property type="match status" value="1"/>
</dbReference>
<dbReference type="PROSITE" id="PS51186">
    <property type="entry name" value="GNAT"/>
    <property type="match status" value="1"/>
</dbReference>
<dbReference type="HOGENOM" id="CLU_013985_3_1_6"/>
<dbReference type="SUPFAM" id="SSF55729">
    <property type="entry name" value="Acyl-CoA N-acyltransferases (Nat)"/>
    <property type="match status" value="1"/>
</dbReference>
<reference evidence="3 5" key="3">
    <citation type="submission" date="2016-10" db="EMBL/GenBank/DDBJ databases">
        <authorList>
            <person name="Varghese N."/>
            <person name="Submissions S."/>
        </authorList>
    </citation>
    <scope>NUCLEOTIDE SEQUENCE [LARGE SCALE GENOMIC DNA]</scope>
    <source>
        <strain evidence="3 5">ATCC 33218</strain>
    </source>
</reference>
<dbReference type="AlphaFoldDB" id="A0A098GIE6"/>
<reference evidence="2" key="2">
    <citation type="submission" date="2014-09" db="EMBL/GenBank/DDBJ databases">
        <authorList>
            <person name="GOMEZ-VALERO Laura"/>
        </authorList>
    </citation>
    <scope>NUCLEOTIDE SEQUENCE</scope>
    <source>
        <strain evidence="2">ATCC33218</strain>
    </source>
</reference>
<dbReference type="PATRIC" id="fig|451.8.peg.829"/>
<protein>
    <submittedName>
        <fullName evidence="2">Acetyltransferase, GNAT family</fullName>
    </submittedName>
    <submittedName>
        <fullName evidence="3">Protein N-acetyltransferase, RimJ/RimL family</fullName>
    </submittedName>
</protein>
<dbReference type="EMBL" id="FMVN01000003">
    <property type="protein sequence ID" value="SCY05759.1"/>
    <property type="molecule type" value="Genomic_DNA"/>
</dbReference>
<dbReference type="InterPro" id="IPR016181">
    <property type="entry name" value="Acyl_CoA_acyltransferase"/>
</dbReference>
<proteinExistence type="predicted"/>
<dbReference type="GO" id="GO:0016747">
    <property type="term" value="F:acyltransferase activity, transferring groups other than amino-acyl groups"/>
    <property type="evidence" value="ECO:0007669"/>
    <property type="project" value="InterPro"/>
</dbReference>
<evidence type="ECO:0000313" key="3">
    <source>
        <dbReference type="EMBL" id="SCY05759.1"/>
    </source>
</evidence>
<dbReference type="EMBL" id="LN614830">
    <property type="protein sequence ID" value="CEG62259.1"/>
    <property type="molecule type" value="Genomic_DNA"/>
</dbReference>
<dbReference type="Gene3D" id="3.40.630.30">
    <property type="match status" value="1"/>
</dbReference>
<dbReference type="STRING" id="451.B6N58_13945"/>
<dbReference type="InterPro" id="IPR051531">
    <property type="entry name" value="N-acetyltransferase"/>
</dbReference>
<feature type="domain" description="N-acetyltransferase" evidence="1">
    <location>
        <begin position="11"/>
        <end position="167"/>
    </location>
</feature>
<dbReference type="RefSeq" id="WP_045100347.1">
    <property type="nucleotide sequence ID" value="NZ_CP020614.1"/>
</dbReference>
<sequence>MEHYLITTKQLGLRLMREDDVAYLENLDQDPEVKEYFPEGTLSRREIKDYVKDCITNYKTKHLPCLVIFRLKDNAFVGEAYFDQIETGEIKVGYLFHKKFWNKGYATETLKGLLDWAKQNIDTDYIIAYADKDNKASFRVMKKCGMSYYKDDRYLDMDCKFYRIKNR</sequence>
<name>A0A098GIE6_LEGMI</name>
<evidence type="ECO:0000259" key="1">
    <source>
        <dbReference type="PROSITE" id="PS51186"/>
    </source>
</evidence>
<reference evidence="4" key="1">
    <citation type="submission" date="2014-09" db="EMBL/GenBank/DDBJ databases">
        <authorList>
            <person name="Gomez-Valero L."/>
        </authorList>
    </citation>
    <scope>NUCLEOTIDE SEQUENCE [LARGE SCALE GENOMIC DNA]</scope>
    <source>
        <strain evidence="4">ATCC33218</strain>
    </source>
</reference>
<dbReference type="KEGG" id="tmc:LMI_3029"/>
<keyword evidence="5" id="KW-1185">Reference proteome</keyword>
<accession>A0A098GIE6</accession>
<dbReference type="PANTHER" id="PTHR43792:SF13">
    <property type="entry name" value="ACETYLTRANSFERASE"/>
    <property type="match status" value="1"/>
</dbReference>
<gene>
    <name evidence="2" type="ORF">LMI_3029</name>
    <name evidence="3" type="ORF">SAMN02982997_00735</name>
</gene>
<dbReference type="Proteomes" id="UP000182998">
    <property type="component" value="Unassembled WGS sequence"/>
</dbReference>
<dbReference type="Proteomes" id="UP000032414">
    <property type="component" value="Chromosome I"/>
</dbReference>
<dbReference type="InterPro" id="IPR000182">
    <property type="entry name" value="GNAT_dom"/>
</dbReference>
<keyword evidence="2" id="KW-0808">Transferase</keyword>
<dbReference type="PANTHER" id="PTHR43792">
    <property type="entry name" value="GNAT FAMILY, PUTATIVE (AFU_ORTHOLOGUE AFUA_3G00765)-RELATED-RELATED"/>
    <property type="match status" value="1"/>
</dbReference>
<dbReference type="OrthoDB" id="9801656at2"/>
<evidence type="ECO:0000313" key="2">
    <source>
        <dbReference type="EMBL" id="CEG62259.1"/>
    </source>
</evidence>